<reference evidence="3" key="1">
    <citation type="submission" date="2016-06" db="EMBL/GenBank/DDBJ databases">
        <authorList>
            <person name="Varghese N."/>
            <person name="Submissions Spin"/>
        </authorList>
    </citation>
    <scope>NUCLEOTIDE SEQUENCE [LARGE SCALE GENOMIC DNA]</scope>
    <source>
        <strain evidence="3">DSM 45431</strain>
    </source>
</reference>
<dbReference type="EMBL" id="FMHV01000002">
    <property type="protein sequence ID" value="SCL25790.1"/>
    <property type="molecule type" value="Genomic_DNA"/>
</dbReference>
<sequence>MTNTTQQCAVASGRPSAQLALTAHPHRHPEPLAALAVSPGQAVTILHTDRRENAVVLAQPAETGTVRVLVDGHARSLRADIAAVPVTDPATALGLAQQAVAWASAAQRTAADRARALAEELDEQRRRHVRQLAEIRSYAIDRHRDGDICRDGLDKFLAHFDLDQYDPRHRVRFTISGSFDVTPEDGRDAGDTEYDVREYLRIDTDQVDGVDEDTLTFDVTVDDVEARGE</sequence>
<dbReference type="STRING" id="568872.GA0070624_3178"/>
<proteinExistence type="predicted"/>
<gene>
    <name evidence="2" type="ORF">GA0070624_3178</name>
</gene>
<dbReference type="Proteomes" id="UP000199413">
    <property type="component" value="Unassembled WGS sequence"/>
</dbReference>
<keyword evidence="1" id="KW-0175">Coiled coil</keyword>
<dbReference type="RefSeq" id="WP_091341839.1">
    <property type="nucleotide sequence ID" value="NZ_FMHV01000002.1"/>
</dbReference>
<dbReference type="AlphaFoldDB" id="A0A1C6S8Y1"/>
<evidence type="ECO:0000256" key="1">
    <source>
        <dbReference type="SAM" id="Coils"/>
    </source>
</evidence>
<protein>
    <submittedName>
        <fullName evidence="2">Uncharacterized protein</fullName>
    </submittedName>
</protein>
<name>A0A1C6S8Y1_9ACTN</name>
<accession>A0A1C6S8Y1</accession>
<evidence type="ECO:0000313" key="2">
    <source>
        <dbReference type="EMBL" id="SCL25790.1"/>
    </source>
</evidence>
<evidence type="ECO:0000313" key="3">
    <source>
        <dbReference type="Proteomes" id="UP000199413"/>
    </source>
</evidence>
<feature type="coiled-coil region" evidence="1">
    <location>
        <begin position="107"/>
        <end position="134"/>
    </location>
</feature>
<organism evidence="2 3">
    <name type="scientific">Micromonospora rhizosphaerae</name>
    <dbReference type="NCBI Taxonomy" id="568872"/>
    <lineage>
        <taxon>Bacteria</taxon>
        <taxon>Bacillati</taxon>
        <taxon>Actinomycetota</taxon>
        <taxon>Actinomycetes</taxon>
        <taxon>Micromonosporales</taxon>
        <taxon>Micromonosporaceae</taxon>
        <taxon>Micromonospora</taxon>
    </lineage>
</organism>
<keyword evidence="3" id="KW-1185">Reference proteome</keyword>